<dbReference type="InterPro" id="IPR036259">
    <property type="entry name" value="MFS_trans_sf"/>
</dbReference>
<keyword evidence="9" id="KW-1185">Reference proteome</keyword>
<feature type="transmembrane region" description="Helical" evidence="7">
    <location>
        <begin position="12"/>
        <end position="37"/>
    </location>
</feature>
<sequence>MNLAAVRFRDFRIYLIGNIFALNGLWMQRLTIGWIAWELTESASFVGLVAFINFAPTIFAGPFFGVLVDRIRIRRAALITQSVLFVLAIMLFVSFSAGLLGVALLAIVSGVLGTVMAAHNPIRMSLAPRLVDRSAIASVISLTAINFNLARLSGPALAGWLITSCGVGASLLIQALFYLPFILALSILRPRERTRTKERAAPFFQDMAVGVRHVLRTPLIRQALFVTGVSAFISRGVLEILPVVAGGAFDKGATGLGLLTAAAGLGALIAGISKALLPGQTSGQLPSIALVSAVVGTALVPAIGFSGFWPLTLLLVACLGFAATMTGVSMQTAIQVDLEDDLRGRVMSLWVLVGIGSAASGAVFLGALTDLTGIAAALSWAGGFGVLFLAIYIRRNWKP</sequence>
<keyword evidence="3" id="KW-1003">Cell membrane</keyword>
<dbReference type="AlphaFoldDB" id="A0A6P0CJ72"/>
<comment type="caution">
    <text evidence="8">The sequence shown here is derived from an EMBL/GenBank/DDBJ whole genome shotgun (WGS) entry which is preliminary data.</text>
</comment>
<keyword evidence="2" id="KW-0813">Transport</keyword>
<accession>A0A6P0CJ72</accession>
<dbReference type="EMBL" id="JAABNT010000016">
    <property type="protein sequence ID" value="NEK24504.1"/>
    <property type="molecule type" value="Genomic_DNA"/>
</dbReference>
<name>A0A6P0CJ72_9RHOB</name>
<feature type="transmembrane region" description="Helical" evidence="7">
    <location>
        <begin position="223"/>
        <end position="249"/>
    </location>
</feature>
<evidence type="ECO:0000256" key="6">
    <source>
        <dbReference type="ARBA" id="ARBA00023136"/>
    </source>
</evidence>
<feature type="transmembrane region" description="Helical" evidence="7">
    <location>
        <begin position="314"/>
        <end position="334"/>
    </location>
</feature>
<evidence type="ECO:0000256" key="1">
    <source>
        <dbReference type="ARBA" id="ARBA00004651"/>
    </source>
</evidence>
<feature type="transmembrane region" description="Helical" evidence="7">
    <location>
        <begin position="288"/>
        <end position="308"/>
    </location>
</feature>
<protein>
    <submittedName>
        <fullName evidence="8">MFS transporter</fullName>
    </submittedName>
</protein>
<keyword evidence="5 7" id="KW-1133">Transmembrane helix</keyword>
<evidence type="ECO:0000313" key="9">
    <source>
        <dbReference type="Proteomes" id="UP000468591"/>
    </source>
</evidence>
<dbReference type="SUPFAM" id="SSF103473">
    <property type="entry name" value="MFS general substrate transporter"/>
    <property type="match status" value="1"/>
</dbReference>
<dbReference type="GO" id="GO:0005886">
    <property type="term" value="C:plasma membrane"/>
    <property type="evidence" value="ECO:0007669"/>
    <property type="project" value="UniProtKB-SubCell"/>
</dbReference>
<dbReference type="RefSeq" id="WP_164355432.1">
    <property type="nucleotide sequence ID" value="NZ_JAABNT010000016.1"/>
</dbReference>
<proteinExistence type="predicted"/>
<evidence type="ECO:0000256" key="7">
    <source>
        <dbReference type="SAM" id="Phobius"/>
    </source>
</evidence>
<dbReference type="Proteomes" id="UP000468591">
    <property type="component" value="Unassembled WGS sequence"/>
</dbReference>
<dbReference type="PANTHER" id="PTHR23513">
    <property type="entry name" value="INTEGRAL MEMBRANE EFFLUX PROTEIN-RELATED"/>
    <property type="match status" value="1"/>
</dbReference>
<feature type="transmembrane region" description="Helical" evidence="7">
    <location>
        <begin position="43"/>
        <end position="64"/>
    </location>
</feature>
<dbReference type="PANTHER" id="PTHR23513:SF11">
    <property type="entry name" value="STAPHYLOFERRIN A TRANSPORTER"/>
    <property type="match status" value="1"/>
</dbReference>
<evidence type="ECO:0000256" key="4">
    <source>
        <dbReference type="ARBA" id="ARBA00022692"/>
    </source>
</evidence>
<dbReference type="InterPro" id="IPR010290">
    <property type="entry name" value="TM_effector"/>
</dbReference>
<evidence type="ECO:0000256" key="2">
    <source>
        <dbReference type="ARBA" id="ARBA00022448"/>
    </source>
</evidence>
<keyword evidence="6 7" id="KW-0472">Membrane</keyword>
<feature type="transmembrane region" description="Helical" evidence="7">
    <location>
        <begin position="374"/>
        <end position="393"/>
    </location>
</feature>
<feature type="transmembrane region" description="Helical" evidence="7">
    <location>
        <begin position="161"/>
        <end position="188"/>
    </location>
</feature>
<dbReference type="CDD" id="cd06173">
    <property type="entry name" value="MFS_MefA_like"/>
    <property type="match status" value="1"/>
</dbReference>
<evidence type="ECO:0000256" key="3">
    <source>
        <dbReference type="ARBA" id="ARBA00022475"/>
    </source>
</evidence>
<feature type="transmembrane region" description="Helical" evidence="7">
    <location>
        <begin position="346"/>
        <end position="368"/>
    </location>
</feature>
<keyword evidence="4 7" id="KW-0812">Transmembrane</keyword>
<evidence type="ECO:0000256" key="5">
    <source>
        <dbReference type="ARBA" id="ARBA00022989"/>
    </source>
</evidence>
<reference evidence="8 9" key="1">
    <citation type="submission" date="2020-01" db="EMBL/GenBank/DDBJ databases">
        <title>Sulfitobacter sediminilitoris sp. nov., isolated from a tidal flat.</title>
        <authorList>
            <person name="Park S."/>
            <person name="Yoon J.-H."/>
        </authorList>
    </citation>
    <scope>NUCLEOTIDE SEQUENCE [LARGE SCALE GENOMIC DNA]</scope>
    <source>
        <strain evidence="8 9">JBTF-M27</strain>
    </source>
</reference>
<comment type="subcellular location">
    <subcellularLocation>
        <location evidence="1">Cell membrane</location>
        <topology evidence="1">Multi-pass membrane protein</topology>
    </subcellularLocation>
</comment>
<dbReference type="Pfam" id="PF05977">
    <property type="entry name" value="MFS_3"/>
    <property type="match status" value="1"/>
</dbReference>
<feature type="transmembrane region" description="Helical" evidence="7">
    <location>
        <begin position="255"/>
        <end position="276"/>
    </location>
</feature>
<organism evidence="8 9">
    <name type="scientific">Sulfitobacter sediminilitoris</name>
    <dbReference type="NCBI Taxonomy" id="2698830"/>
    <lineage>
        <taxon>Bacteria</taxon>
        <taxon>Pseudomonadati</taxon>
        <taxon>Pseudomonadota</taxon>
        <taxon>Alphaproteobacteria</taxon>
        <taxon>Rhodobacterales</taxon>
        <taxon>Roseobacteraceae</taxon>
        <taxon>Sulfitobacter</taxon>
    </lineage>
</organism>
<gene>
    <name evidence="8" type="ORF">GV827_19165</name>
</gene>
<dbReference type="Gene3D" id="1.20.1250.20">
    <property type="entry name" value="MFS general substrate transporter like domains"/>
    <property type="match status" value="1"/>
</dbReference>
<evidence type="ECO:0000313" key="8">
    <source>
        <dbReference type="EMBL" id="NEK24504.1"/>
    </source>
</evidence>